<keyword evidence="2" id="KW-1185">Reference proteome</keyword>
<sequence>MVEEDAEDKRLGINGYLQWKRLQYKKRISWDQVNHKPNTPPPPLDLNLAKSSSLSISEANRKFASRNLKKSNPQSLQKSGLSKRFQAKSEKQVKQSPLTISSKVKQSAKIKIHKDSQQKIISASTSDVSKLENSTTKSKDPRTPCLKNLPTLRVKLSRLNTDEIIACSSSTYMNDRCKDCNWANFINDPVKYQDFLLALSASSSFDEEDIMKALQIVSNLGMSQSAACFLIHKYWSKIKTDLDILLKETVSSSAPSPPLVTSSINTVDEVPSETVLQTELSFTSAAVLASVEHTKETDKECLPQIDQGEQLGTQRIIKLMTTNIEISTKTMECLTKFLKLKNSRRDVIISTVPQTPFGDDMREIKQEHPVIDLTGDDDVKFSSTTNDCHLYHGETTNRDAEPSQHQSRRFSLSSILPVPVHLESWKRHSGLFLDSEAEFE</sequence>
<name>A0ACC2N1Q5_9HYME</name>
<dbReference type="Proteomes" id="UP001239111">
    <property type="component" value="Chromosome 4"/>
</dbReference>
<accession>A0ACC2N1Q5</accession>
<proteinExistence type="predicted"/>
<protein>
    <submittedName>
        <fullName evidence="1">Uncharacterized protein</fullName>
    </submittedName>
</protein>
<gene>
    <name evidence="1" type="ORF">QAD02_006725</name>
</gene>
<comment type="caution">
    <text evidence="1">The sequence shown here is derived from an EMBL/GenBank/DDBJ whole genome shotgun (WGS) entry which is preliminary data.</text>
</comment>
<dbReference type="EMBL" id="CM056744">
    <property type="protein sequence ID" value="KAJ8665063.1"/>
    <property type="molecule type" value="Genomic_DNA"/>
</dbReference>
<evidence type="ECO:0000313" key="1">
    <source>
        <dbReference type="EMBL" id="KAJ8665063.1"/>
    </source>
</evidence>
<evidence type="ECO:0000313" key="2">
    <source>
        <dbReference type="Proteomes" id="UP001239111"/>
    </source>
</evidence>
<organism evidence="1 2">
    <name type="scientific">Eretmocerus hayati</name>
    <dbReference type="NCBI Taxonomy" id="131215"/>
    <lineage>
        <taxon>Eukaryota</taxon>
        <taxon>Metazoa</taxon>
        <taxon>Ecdysozoa</taxon>
        <taxon>Arthropoda</taxon>
        <taxon>Hexapoda</taxon>
        <taxon>Insecta</taxon>
        <taxon>Pterygota</taxon>
        <taxon>Neoptera</taxon>
        <taxon>Endopterygota</taxon>
        <taxon>Hymenoptera</taxon>
        <taxon>Apocrita</taxon>
        <taxon>Proctotrupomorpha</taxon>
        <taxon>Chalcidoidea</taxon>
        <taxon>Aphelinidae</taxon>
        <taxon>Aphelininae</taxon>
        <taxon>Eretmocerus</taxon>
    </lineage>
</organism>
<reference evidence="1" key="1">
    <citation type="submission" date="2023-04" db="EMBL/GenBank/DDBJ databases">
        <title>A chromosome-level genome assembly of the parasitoid wasp Eretmocerus hayati.</title>
        <authorList>
            <person name="Zhong Y."/>
            <person name="Liu S."/>
            <person name="Liu Y."/>
        </authorList>
    </citation>
    <scope>NUCLEOTIDE SEQUENCE</scope>
    <source>
        <strain evidence="1">ZJU_SS_LIU_2023</strain>
    </source>
</reference>